<sequence>MCSKNSPFSIRRAKLISMSKKETTVRTLKPARKTRTKTKKPKFLSLRLELSPENTQQSVKMATTTTPHDCRKHQLNLFPLHPESIVEDKETHDDNVANFFSTADGGATTLTALFGTSGSSSEDESPLPPPYAYRDSNEDGEVLVRTAMKNKERDSSEEKWVCYSEVVERKEEEVTSSAVDHLKQRNRIHQGLSLKLDYEEILNAWSQKGSLYIHAEPPQTVPDLHEDFLGHGTTNGPRDGWQNNGGLWSVPEMSGMSSSGQLKVKEEVEEEGDEWKMAHREASVLRYKQKRQNRLFSKRIRYEVRKLNAEKRPRVKGRFVKKN</sequence>
<dbReference type="PANTHER" id="PTHR31874">
    <property type="entry name" value="CCT MOTIF FAMILY PROTEIN, EXPRESSED"/>
    <property type="match status" value="1"/>
</dbReference>
<evidence type="ECO:0000313" key="6">
    <source>
        <dbReference type="EMBL" id="CAK9166256.1"/>
    </source>
</evidence>
<accession>A0ABC8TAX2</accession>
<keyword evidence="2 3" id="KW-0539">Nucleus</keyword>
<dbReference type="PROSITE" id="PS51017">
    <property type="entry name" value="CCT"/>
    <property type="match status" value="1"/>
</dbReference>
<organism evidence="6 7">
    <name type="scientific">Ilex paraguariensis</name>
    <name type="common">yerba mate</name>
    <dbReference type="NCBI Taxonomy" id="185542"/>
    <lineage>
        <taxon>Eukaryota</taxon>
        <taxon>Viridiplantae</taxon>
        <taxon>Streptophyta</taxon>
        <taxon>Embryophyta</taxon>
        <taxon>Tracheophyta</taxon>
        <taxon>Spermatophyta</taxon>
        <taxon>Magnoliopsida</taxon>
        <taxon>eudicotyledons</taxon>
        <taxon>Gunneridae</taxon>
        <taxon>Pentapetalae</taxon>
        <taxon>asterids</taxon>
        <taxon>campanulids</taxon>
        <taxon>Aquifoliales</taxon>
        <taxon>Aquifoliaceae</taxon>
        <taxon>Ilex</taxon>
    </lineage>
</organism>
<dbReference type="Proteomes" id="UP001642360">
    <property type="component" value="Unassembled WGS sequence"/>
</dbReference>
<comment type="subcellular location">
    <subcellularLocation>
        <location evidence="1 3">Nucleus</location>
    </subcellularLocation>
</comment>
<dbReference type="PANTHER" id="PTHR31874:SF25">
    <property type="entry name" value="CCT MOTIF FAMILY PROTEIN"/>
    <property type="match status" value="1"/>
</dbReference>
<feature type="region of interest" description="Disordered" evidence="4">
    <location>
        <begin position="115"/>
        <end position="136"/>
    </location>
</feature>
<evidence type="ECO:0000259" key="5">
    <source>
        <dbReference type="PROSITE" id="PS51017"/>
    </source>
</evidence>
<comment type="caution">
    <text evidence="6">The sequence shown here is derived from an EMBL/GenBank/DDBJ whole genome shotgun (WGS) entry which is preliminary data.</text>
</comment>
<keyword evidence="7" id="KW-1185">Reference proteome</keyword>
<dbReference type="GO" id="GO:0005634">
    <property type="term" value="C:nucleus"/>
    <property type="evidence" value="ECO:0007669"/>
    <property type="project" value="UniProtKB-SubCell"/>
</dbReference>
<dbReference type="InterPro" id="IPR010402">
    <property type="entry name" value="CCT_domain"/>
</dbReference>
<gene>
    <name evidence="6" type="ORF">ILEXP_LOCUS35464</name>
</gene>
<dbReference type="EMBL" id="CAUOFW020004565">
    <property type="protein sequence ID" value="CAK9166256.1"/>
    <property type="molecule type" value="Genomic_DNA"/>
</dbReference>
<evidence type="ECO:0000256" key="2">
    <source>
        <dbReference type="ARBA" id="ARBA00023242"/>
    </source>
</evidence>
<dbReference type="AlphaFoldDB" id="A0ABC8TAX2"/>
<evidence type="ECO:0000256" key="1">
    <source>
        <dbReference type="ARBA" id="ARBA00004123"/>
    </source>
</evidence>
<feature type="domain" description="CCT" evidence="5">
    <location>
        <begin position="280"/>
        <end position="322"/>
    </location>
</feature>
<name>A0ABC8TAX2_9AQUA</name>
<reference evidence="6 7" key="1">
    <citation type="submission" date="2024-02" db="EMBL/GenBank/DDBJ databases">
        <authorList>
            <person name="Vignale AGUSTIN F."/>
            <person name="Sosa J E."/>
            <person name="Modenutti C."/>
        </authorList>
    </citation>
    <scope>NUCLEOTIDE SEQUENCE [LARGE SCALE GENOMIC DNA]</scope>
</reference>
<proteinExistence type="predicted"/>
<protein>
    <recommendedName>
        <fullName evidence="5">CCT domain-containing protein</fullName>
    </recommendedName>
</protein>
<evidence type="ECO:0000256" key="4">
    <source>
        <dbReference type="SAM" id="MobiDB-lite"/>
    </source>
</evidence>
<evidence type="ECO:0000256" key="3">
    <source>
        <dbReference type="PROSITE-ProRule" id="PRU00357"/>
    </source>
</evidence>
<evidence type="ECO:0000313" key="7">
    <source>
        <dbReference type="Proteomes" id="UP001642360"/>
    </source>
</evidence>
<dbReference type="InterPro" id="IPR052453">
    <property type="entry name" value="CONSTANS-like_ZF"/>
</dbReference>
<dbReference type="Pfam" id="PF06203">
    <property type="entry name" value="CCT"/>
    <property type="match status" value="1"/>
</dbReference>